<gene>
    <name evidence="1" type="ORF">ODE01S_12520</name>
</gene>
<comment type="caution">
    <text evidence="1">The sequence shown here is derived from an EMBL/GenBank/DDBJ whole genome shotgun (WGS) entry which is preliminary data.</text>
</comment>
<dbReference type="RefSeq" id="WP_147146981.1">
    <property type="nucleotide sequence ID" value="NZ_BJXN01000007.1"/>
</dbReference>
<accession>A0A511RJJ2</accession>
<sequence>MKRLLVWTLLFAGLALAGAPVEIRFTAGGPDPSRLHVPTDQPYSLILINQTNEPVRLFFDQKTELSPPEQAFAARFLAEGPLVVPAAGRLELEYWPTRTGILHLRVTEGSARFLLELILEPPEYYEGPSGCS</sequence>
<evidence type="ECO:0008006" key="3">
    <source>
        <dbReference type="Google" id="ProtNLM"/>
    </source>
</evidence>
<reference evidence="1 2" key="1">
    <citation type="submission" date="2019-07" db="EMBL/GenBank/DDBJ databases">
        <title>Whole genome shotgun sequence of Oceanithermus desulfurans NBRC 100063.</title>
        <authorList>
            <person name="Hosoyama A."/>
            <person name="Uohara A."/>
            <person name="Ohji S."/>
            <person name="Ichikawa N."/>
        </authorList>
    </citation>
    <scope>NUCLEOTIDE SEQUENCE [LARGE SCALE GENOMIC DNA]</scope>
    <source>
        <strain evidence="1 2">NBRC 100063</strain>
    </source>
</reference>
<evidence type="ECO:0000313" key="1">
    <source>
        <dbReference type="EMBL" id="GEM89818.1"/>
    </source>
</evidence>
<dbReference type="AlphaFoldDB" id="A0A511RJJ2"/>
<protein>
    <recommendedName>
        <fullName evidence="3">EfeO-type cupredoxin-like domain-containing protein</fullName>
    </recommendedName>
</protein>
<proteinExistence type="predicted"/>
<dbReference type="Proteomes" id="UP000321827">
    <property type="component" value="Unassembled WGS sequence"/>
</dbReference>
<evidence type="ECO:0000313" key="2">
    <source>
        <dbReference type="Proteomes" id="UP000321827"/>
    </source>
</evidence>
<name>A0A511RJJ2_9DEIN</name>
<dbReference type="OrthoDB" id="9835979at2"/>
<dbReference type="EMBL" id="BJXN01000007">
    <property type="protein sequence ID" value="GEM89818.1"/>
    <property type="molecule type" value="Genomic_DNA"/>
</dbReference>
<organism evidence="1 2">
    <name type="scientific">Oceanithermus desulfurans NBRC 100063</name>
    <dbReference type="NCBI Taxonomy" id="1227550"/>
    <lineage>
        <taxon>Bacteria</taxon>
        <taxon>Thermotogati</taxon>
        <taxon>Deinococcota</taxon>
        <taxon>Deinococci</taxon>
        <taxon>Thermales</taxon>
        <taxon>Thermaceae</taxon>
        <taxon>Oceanithermus</taxon>
    </lineage>
</organism>